<feature type="region of interest" description="Disordered" evidence="6">
    <location>
        <begin position="1"/>
        <end position="24"/>
    </location>
</feature>
<reference evidence="8" key="1">
    <citation type="submission" date="2023-06" db="EMBL/GenBank/DDBJ databases">
        <title>Survivors Of The Sea: Transcriptome response of Skeletonema marinoi to long-term dormancy.</title>
        <authorList>
            <person name="Pinder M.I.M."/>
            <person name="Kourtchenko O."/>
            <person name="Robertson E.K."/>
            <person name="Larsson T."/>
            <person name="Maumus F."/>
            <person name="Osuna-Cruz C.M."/>
            <person name="Vancaester E."/>
            <person name="Stenow R."/>
            <person name="Vandepoele K."/>
            <person name="Ploug H."/>
            <person name="Bruchert V."/>
            <person name="Godhe A."/>
            <person name="Topel M."/>
        </authorList>
    </citation>
    <scope>NUCLEOTIDE SEQUENCE</scope>
    <source>
        <strain evidence="8">R05AC</strain>
    </source>
</reference>
<dbReference type="GO" id="GO:0006281">
    <property type="term" value="P:DNA repair"/>
    <property type="evidence" value="ECO:0007669"/>
    <property type="project" value="TreeGrafter"/>
</dbReference>
<evidence type="ECO:0000256" key="5">
    <source>
        <dbReference type="ARBA" id="ARBA00034808"/>
    </source>
</evidence>
<keyword evidence="9" id="KW-1185">Reference proteome</keyword>
<evidence type="ECO:0000256" key="4">
    <source>
        <dbReference type="ARBA" id="ARBA00034617"/>
    </source>
</evidence>
<comment type="catalytic activity">
    <reaction evidence="4">
        <text>Couples ATP hydrolysis with the unwinding of duplex DNA by translocating in the 3'-5' direction.</text>
        <dbReference type="EC" id="5.6.2.4"/>
    </reaction>
</comment>
<sequence length="411" mass="45745">MDSSTNPPSPPKPHRSNTSTNILNNSRARSVHFDPDLPMGGVSTVSYSASASCTQLPNINYIHIDAPLHHQQPQSNVTSGVGQNNNPLRHTGVGNNVHLSADVSDIVPFDDIPQRWIDMIMEAIETLTGITTPIHTKLRPFIMVLERMTPQCIWLERHLMANHWSPRQLHFEYHGEDAKRLCKRLNGMSTEEAKEITIMLYISPQKMKANSNWFHVLKDIASKGLISIICIDEAHYVQQAGRSFRMEFVEAVESIAELLRKMPNPVPCIAMSATFTECDRNRVTELLGGMTPVISAGNLDRSSTTFTCHISGRPSSSLKSSAADHLQSSKYFTPTPAVLLREHYWKLHKLCCGSQSSRGSNHTRAASLSAFPASRSKIRVEEGEISKEDIFGIETNTTCKHLQLLAHSSSK</sequence>
<dbReference type="GO" id="GO:0009378">
    <property type="term" value="F:four-way junction helicase activity"/>
    <property type="evidence" value="ECO:0007669"/>
    <property type="project" value="TreeGrafter"/>
</dbReference>
<accession>A0AAD8Y0V4</accession>
<dbReference type="PANTHER" id="PTHR13710:SF105">
    <property type="entry name" value="ATP-DEPENDENT DNA HELICASE Q1"/>
    <property type="match status" value="1"/>
</dbReference>
<dbReference type="EMBL" id="JATAAI010000025">
    <property type="protein sequence ID" value="KAK1737393.1"/>
    <property type="molecule type" value="Genomic_DNA"/>
</dbReference>
<evidence type="ECO:0000256" key="1">
    <source>
        <dbReference type="ARBA" id="ARBA00005446"/>
    </source>
</evidence>
<dbReference type="Proteomes" id="UP001224775">
    <property type="component" value="Unassembled WGS sequence"/>
</dbReference>
<keyword evidence="3" id="KW-0413">Isomerase</keyword>
<evidence type="ECO:0000256" key="3">
    <source>
        <dbReference type="ARBA" id="ARBA00023235"/>
    </source>
</evidence>
<dbReference type="PROSITE" id="PS51192">
    <property type="entry name" value="HELICASE_ATP_BIND_1"/>
    <property type="match status" value="1"/>
</dbReference>
<dbReference type="GO" id="GO:0005694">
    <property type="term" value="C:chromosome"/>
    <property type="evidence" value="ECO:0007669"/>
    <property type="project" value="TreeGrafter"/>
</dbReference>
<name>A0AAD8Y0V4_9STRA</name>
<dbReference type="Gene3D" id="3.40.50.300">
    <property type="entry name" value="P-loop containing nucleotide triphosphate hydrolases"/>
    <property type="match status" value="1"/>
</dbReference>
<proteinExistence type="inferred from homology"/>
<evidence type="ECO:0000259" key="7">
    <source>
        <dbReference type="PROSITE" id="PS51192"/>
    </source>
</evidence>
<feature type="domain" description="Helicase ATP-binding" evidence="7">
    <location>
        <begin position="216"/>
        <end position="293"/>
    </location>
</feature>
<dbReference type="GO" id="GO:0006310">
    <property type="term" value="P:DNA recombination"/>
    <property type="evidence" value="ECO:0007669"/>
    <property type="project" value="TreeGrafter"/>
</dbReference>
<evidence type="ECO:0000313" key="9">
    <source>
        <dbReference type="Proteomes" id="UP001224775"/>
    </source>
</evidence>
<evidence type="ECO:0000256" key="6">
    <source>
        <dbReference type="SAM" id="MobiDB-lite"/>
    </source>
</evidence>
<dbReference type="GO" id="GO:0005737">
    <property type="term" value="C:cytoplasm"/>
    <property type="evidence" value="ECO:0007669"/>
    <property type="project" value="TreeGrafter"/>
</dbReference>
<comment type="caution">
    <text evidence="8">The sequence shown here is derived from an EMBL/GenBank/DDBJ whole genome shotgun (WGS) entry which is preliminary data.</text>
</comment>
<dbReference type="GO" id="GO:0003677">
    <property type="term" value="F:DNA binding"/>
    <property type="evidence" value="ECO:0007669"/>
    <property type="project" value="UniProtKB-KW"/>
</dbReference>
<keyword evidence="2" id="KW-0238">DNA-binding</keyword>
<protein>
    <recommendedName>
        <fullName evidence="5">DNA 3'-5' helicase</fullName>
        <ecNumber evidence="5">5.6.2.4</ecNumber>
    </recommendedName>
</protein>
<dbReference type="EC" id="5.6.2.4" evidence="5"/>
<dbReference type="AlphaFoldDB" id="A0AAD8Y0V4"/>
<evidence type="ECO:0000313" key="8">
    <source>
        <dbReference type="EMBL" id="KAK1737393.1"/>
    </source>
</evidence>
<dbReference type="InterPro" id="IPR027417">
    <property type="entry name" value="P-loop_NTPase"/>
</dbReference>
<evidence type="ECO:0000256" key="2">
    <source>
        <dbReference type="ARBA" id="ARBA00023125"/>
    </source>
</evidence>
<dbReference type="SUPFAM" id="SSF52540">
    <property type="entry name" value="P-loop containing nucleoside triphosphate hydrolases"/>
    <property type="match status" value="1"/>
</dbReference>
<organism evidence="8 9">
    <name type="scientific">Skeletonema marinoi</name>
    <dbReference type="NCBI Taxonomy" id="267567"/>
    <lineage>
        <taxon>Eukaryota</taxon>
        <taxon>Sar</taxon>
        <taxon>Stramenopiles</taxon>
        <taxon>Ochrophyta</taxon>
        <taxon>Bacillariophyta</taxon>
        <taxon>Coscinodiscophyceae</taxon>
        <taxon>Thalassiosirophycidae</taxon>
        <taxon>Thalassiosirales</taxon>
        <taxon>Skeletonemataceae</taxon>
        <taxon>Skeletonema</taxon>
        <taxon>Skeletonema marinoi-dohrnii complex</taxon>
    </lineage>
</organism>
<dbReference type="InterPro" id="IPR014001">
    <property type="entry name" value="Helicase_ATP-bd"/>
</dbReference>
<dbReference type="PANTHER" id="PTHR13710">
    <property type="entry name" value="DNA HELICASE RECQ FAMILY MEMBER"/>
    <property type="match status" value="1"/>
</dbReference>
<gene>
    <name evidence="8" type="ORF">QTG54_011679</name>
</gene>
<comment type="similarity">
    <text evidence="1">Belongs to the helicase family. RecQ subfamily.</text>
</comment>
<dbReference type="GO" id="GO:0043138">
    <property type="term" value="F:3'-5' DNA helicase activity"/>
    <property type="evidence" value="ECO:0007669"/>
    <property type="project" value="UniProtKB-EC"/>
</dbReference>